<dbReference type="GO" id="GO:0051287">
    <property type="term" value="F:NAD binding"/>
    <property type="evidence" value="ECO:0007669"/>
    <property type="project" value="InterPro"/>
</dbReference>
<feature type="domain" description="D-isomer specific 2-hydroxyacid dehydrogenase catalytic" evidence="5">
    <location>
        <begin position="48"/>
        <end position="312"/>
    </location>
</feature>
<accession>A0A7W6EGB7</accession>
<keyword evidence="2 4" id="KW-0560">Oxidoreductase</keyword>
<keyword evidence="8" id="KW-1185">Reference proteome</keyword>
<evidence type="ECO:0000256" key="3">
    <source>
        <dbReference type="ARBA" id="ARBA00023027"/>
    </source>
</evidence>
<evidence type="ECO:0000256" key="2">
    <source>
        <dbReference type="ARBA" id="ARBA00023002"/>
    </source>
</evidence>
<dbReference type="GO" id="GO:0005829">
    <property type="term" value="C:cytosol"/>
    <property type="evidence" value="ECO:0007669"/>
    <property type="project" value="TreeGrafter"/>
</dbReference>
<evidence type="ECO:0000256" key="1">
    <source>
        <dbReference type="ARBA" id="ARBA00022857"/>
    </source>
</evidence>
<dbReference type="PROSITE" id="PS00065">
    <property type="entry name" value="D_2_HYDROXYACID_DH_1"/>
    <property type="match status" value="1"/>
</dbReference>
<dbReference type="AlphaFoldDB" id="A0A7W6EGB7"/>
<dbReference type="RefSeq" id="WP_183751359.1">
    <property type="nucleotide sequence ID" value="NZ_JACICC010000003.1"/>
</dbReference>
<dbReference type="CDD" id="cd12156">
    <property type="entry name" value="HPPR"/>
    <property type="match status" value="1"/>
</dbReference>
<dbReference type="EMBL" id="JACICC010000003">
    <property type="protein sequence ID" value="MBB3809315.1"/>
    <property type="molecule type" value="Genomic_DNA"/>
</dbReference>
<comment type="similarity">
    <text evidence="4">Belongs to the D-isomer specific 2-hydroxyacid dehydrogenase family.</text>
</comment>
<dbReference type="GO" id="GO:0016618">
    <property type="term" value="F:hydroxypyruvate reductase [NAD(P)H] activity"/>
    <property type="evidence" value="ECO:0007669"/>
    <property type="project" value="TreeGrafter"/>
</dbReference>
<evidence type="ECO:0000259" key="6">
    <source>
        <dbReference type="Pfam" id="PF02826"/>
    </source>
</evidence>
<gene>
    <name evidence="7" type="ORF">FHS81_001397</name>
</gene>
<dbReference type="PANTHER" id="PTHR10996:SF178">
    <property type="entry name" value="2-HYDROXYACID DEHYDROGENASE YGL185C-RELATED"/>
    <property type="match status" value="1"/>
</dbReference>
<dbReference type="InterPro" id="IPR006139">
    <property type="entry name" value="D-isomer_2_OHA_DH_cat_dom"/>
</dbReference>
<keyword evidence="3" id="KW-0520">NAD</keyword>
<protein>
    <submittedName>
        <fullName evidence="7">Lactate dehydrogenase-like 2-hydroxyacid dehydrogenase</fullName>
    </submittedName>
</protein>
<name>A0A7W6EGB7_9HYPH</name>
<comment type="caution">
    <text evidence="7">The sequence shown here is derived from an EMBL/GenBank/DDBJ whole genome shotgun (WGS) entry which is preliminary data.</text>
</comment>
<evidence type="ECO:0000256" key="4">
    <source>
        <dbReference type="RuleBase" id="RU003719"/>
    </source>
</evidence>
<dbReference type="PANTHER" id="PTHR10996">
    <property type="entry name" value="2-HYDROXYACID DEHYDROGENASE-RELATED"/>
    <property type="match status" value="1"/>
</dbReference>
<dbReference type="InterPro" id="IPR036291">
    <property type="entry name" value="NAD(P)-bd_dom_sf"/>
</dbReference>
<dbReference type="GO" id="GO:0030267">
    <property type="term" value="F:glyoxylate reductase (NADPH) activity"/>
    <property type="evidence" value="ECO:0007669"/>
    <property type="project" value="TreeGrafter"/>
</dbReference>
<evidence type="ECO:0000313" key="8">
    <source>
        <dbReference type="Proteomes" id="UP000537592"/>
    </source>
</evidence>
<dbReference type="InterPro" id="IPR050223">
    <property type="entry name" value="D-isomer_2-hydroxyacid_DH"/>
</dbReference>
<dbReference type="Gene3D" id="3.40.50.720">
    <property type="entry name" value="NAD(P)-binding Rossmann-like Domain"/>
    <property type="match status" value="2"/>
</dbReference>
<keyword evidence="1" id="KW-0521">NADP</keyword>
<proteinExistence type="inferred from homology"/>
<dbReference type="FunFam" id="3.40.50.720:FF:000213">
    <property type="entry name" value="Putative 2-hydroxyacid dehydrogenase"/>
    <property type="match status" value="1"/>
</dbReference>
<sequence>MMTIDILLTGAAIPSARDALAEAYTLHHLPDIVDVPAWAARDGNRIRGIAATNGVPVSGKLIEALPKLEIIAGFGVGYDNIDVAAAVNQGVVVTHTPDVLSDEVADLTIGLLLATIRQIPQADRFLRAGEWLEKPFPLTATLRGRTIGIFGLGRIGVAIAERLAAFGVTILYHNRRPRTDVPFQYVGTLKDLATQADVLIIAAPGGSETHHAVNAEVLTALGRDGILINIGRGSTVDEPALIRALENGDILSAGLDVFEDEPHVPEALKAIERVVLLPHVASASVHTRDAMGRLMVDNLRSWFAGKGPLTPVPETPWPQVDA</sequence>
<dbReference type="SUPFAM" id="SSF51735">
    <property type="entry name" value="NAD(P)-binding Rossmann-fold domains"/>
    <property type="match status" value="1"/>
</dbReference>
<dbReference type="Pfam" id="PF00389">
    <property type="entry name" value="2-Hacid_dh"/>
    <property type="match status" value="1"/>
</dbReference>
<dbReference type="SUPFAM" id="SSF52283">
    <property type="entry name" value="Formate/glycerate dehydrogenase catalytic domain-like"/>
    <property type="match status" value="1"/>
</dbReference>
<dbReference type="InterPro" id="IPR006140">
    <property type="entry name" value="D-isomer_DH_NAD-bd"/>
</dbReference>
<reference evidence="7 8" key="1">
    <citation type="submission" date="2020-08" db="EMBL/GenBank/DDBJ databases">
        <title>Genomic Encyclopedia of Type Strains, Phase IV (KMG-IV): sequencing the most valuable type-strain genomes for metagenomic binning, comparative biology and taxonomic classification.</title>
        <authorList>
            <person name="Goeker M."/>
        </authorList>
    </citation>
    <scope>NUCLEOTIDE SEQUENCE [LARGE SCALE GENOMIC DNA]</scope>
    <source>
        <strain evidence="7 8">DSM 28760</strain>
    </source>
</reference>
<organism evidence="7 8">
    <name type="scientific">Pseudochelatococcus contaminans</name>
    <dbReference type="NCBI Taxonomy" id="1538103"/>
    <lineage>
        <taxon>Bacteria</taxon>
        <taxon>Pseudomonadati</taxon>
        <taxon>Pseudomonadota</taxon>
        <taxon>Alphaproteobacteria</taxon>
        <taxon>Hyphomicrobiales</taxon>
        <taxon>Chelatococcaceae</taxon>
        <taxon>Pseudochelatococcus</taxon>
    </lineage>
</organism>
<dbReference type="Pfam" id="PF02826">
    <property type="entry name" value="2-Hacid_dh_C"/>
    <property type="match status" value="1"/>
</dbReference>
<dbReference type="Proteomes" id="UP000537592">
    <property type="component" value="Unassembled WGS sequence"/>
</dbReference>
<evidence type="ECO:0000313" key="7">
    <source>
        <dbReference type="EMBL" id="MBB3809315.1"/>
    </source>
</evidence>
<feature type="domain" description="D-isomer specific 2-hydroxyacid dehydrogenase NAD-binding" evidence="6">
    <location>
        <begin position="109"/>
        <end position="281"/>
    </location>
</feature>
<evidence type="ECO:0000259" key="5">
    <source>
        <dbReference type="Pfam" id="PF00389"/>
    </source>
</evidence>
<dbReference type="InterPro" id="IPR029752">
    <property type="entry name" value="D-isomer_DH_CS1"/>
</dbReference>